<sequence>MEQLHNGGVPQARFPNWSHARVRHLASTTYAMVTVGLLLAWTLFMLSSFSGIIATDLCLLSVRESAIGGTSLCFGTLGYAQRIVHDPIRPNTDELIRTVEDIGYNVTHAVWESYGVAINDKWALHTRGLVMSPVAAGALAFDFACHLGHHPVGSHALAILITLITVVTEWIVFDGVRIDIKTNAPGLEVSALGLVLKLQLAAFIMMFLGMPLVWLSKELHFELLLRNDEPIANMPVGLEVAPDGGNTGGTAHGDRFAGVPPSDGRIEMPRCRTPPPPLGAPLASPSDTSSRSRSPSPPRTPPAQIRRGRRTWDMETVEIQSGAPCSNERKSIGVPDREIDSPHDITIGGGAANDYLEPTEVPTGPRPVPADMTPPRARVAKWRQTTTDAVDPRDLPRWNHDAPADAGRVDEDGGGFGQTPVQCMALFDSSTVGNIGTARGKLRPHFRQFRYVNRGKHWDCEGQAPTPFSTVSICQPWETLGLRGASSDPIFDSFDMSTVGNIGTARGKLRPHFRQFRYVNRGKHWDCEGQAPTPFSTVSICQPWETLGLRGASSDPIFDSFDMSTVGNIGTARGKLRPHFRQFRYVNRGKHWDCEGQAPTPFSTVSICQPWETLGLRGASSDPIFDSFDMSTVGNIGTARGKLRPHFRQFRYVNRGKHWDCEGQAPTPFSTVSICQPWETLGLRGASSDPIFDSFDMSTVGNIGTARGKLRPHFRQFRYVNRGKHWDCEGQAPTPFSTVSICQPWETLGLRGASSDPIFDSFDMSTVGNIGTARGKLRPHFRQFRYVNRGKHWDCEGQAPTPFSTVSICQPWETLGLRGASSDPIFDSFDMSTVGNIGTARGKLRPHFRQFRYVNRGKHWDCEGQAPTPFSTVSICQPWETLGLRGASSDPIFDSFDMSTVGNIGTARGKLRPHFRQFRYVNRGKHWDCEGQAPTPFSTVSICQPWETLGLRGASSDPIFDSFDMSTVGNIGTARGKLRPHFRQFRYVNRGKHRASKPIDAETSDVRRRDVRRPTPSIRAPEQLRRFDTGPRAEADFSARSIADLPLSGVPSLLRFDSVETVESRA</sequence>
<feature type="compositionally biased region" description="Basic and acidic residues" evidence="1">
    <location>
        <begin position="1022"/>
        <end position="1032"/>
    </location>
</feature>
<dbReference type="EMBL" id="AMBO01000260">
    <property type="protein sequence ID" value="EKD03310.1"/>
    <property type="molecule type" value="Genomic_DNA"/>
</dbReference>
<organism evidence="3 4">
    <name type="scientific">Trichosporon asahii var. asahii (strain CBS 8904)</name>
    <name type="common">Yeast</name>
    <dbReference type="NCBI Taxonomy" id="1220162"/>
    <lineage>
        <taxon>Eukaryota</taxon>
        <taxon>Fungi</taxon>
        <taxon>Dikarya</taxon>
        <taxon>Basidiomycota</taxon>
        <taxon>Agaricomycotina</taxon>
        <taxon>Tremellomycetes</taxon>
        <taxon>Trichosporonales</taxon>
        <taxon>Trichosporonaceae</taxon>
        <taxon>Trichosporon</taxon>
    </lineage>
</organism>
<feature type="region of interest" description="Disordered" evidence="1">
    <location>
        <begin position="993"/>
        <end position="1032"/>
    </location>
</feature>
<keyword evidence="2" id="KW-0472">Membrane</keyword>
<dbReference type="InParanoid" id="K1VGS2"/>
<proteinExistence type="predicted"/>
<dbReference type="Proteomes" id="UP000006757">
    <property type="component" value="Unassembled WGS sequence"/>
</dbReference>
<keyword evidence="2" id="KW-1133">Transmembrane helix</keyword>
<feature type="compositionally biased region" description="Low complexity" evidence="1">
    <location>
        <begin position="280"/>
        <end position="294"/>
    </location>
</feature>
<accession>K1VGS2</accession>
<keyword evidence="4" id="KW-1185">Reference proteome</keyword>
<feature type="compositionally biased region" description="Basic and acidic residues" evidence="1">
    <location>
        <begin position="327"/>
        <end position="343"/>
    </location>
</feature>
<feature type="transmembrane region" description="Helical" evidence="2">
    <location>
        <begin position="194"/>
        <end position="215"/>
    </location>
</feature>
<dbReference type="AlphaFoldDB" id="K1VGS2"/>
<evidence type="ECO:0000313" key="4">
    <source>
        <dbReference type="Proteomes" id="UP000006757"/>
    </source>
</evidence>
<dbReference type="HOGENOM" id="CLU_288392_0_0_1"/>
<name>K1VGS2_TRIAC</name>
<gene>
    <name evidence="3" type="ORF">A1Q2_02420</name>
</gene>
<feature type="region of interest" description="Disordered" evidence="1">
    <location>
        <begin position="242"/>
        <end position="410"/>
    </location>
</feature>
<keyword evidence="2" id="KW-0812">Transmembrane</keyword>
<feature type="compositionally biased region" description="Basic and acidic residues" evidence="1">
    <location>
        <begin position="997"/>
        <end position="1008"/>
    </location>
</feature>
<reference evidence="3 4" key="1">
    <citation type="journal article" date="2012" name="Eukaryot. Cell">
        <title>Genome sequence of the Trichosporon asahii environmental strain CBS 8904.</title>
        <authorList>
            <person name="Yang R.Y."/>
            <person name="Li H.T."/>
            <person name="Zhu H."/>
            <person name="Zhou G.P."/>
            <person name="Wang M."/>
            <person name="Wang L."/>
        </authorList>
    </citation>
    <scope>NUCLEOTIDE SEQUENCE [LARGE SCALE GENOMIC DNA]</scope>
    <source>
        <strain evidence="3 4">CBS 8904</strain>
    </source>
</reference>
<evidence type="ECO:0000256" key="1">
    <source>
        <dbReference type="SAM" id="MobiDB-lite"/>
    </source>
</evidence>
<feature type="transmembrane region" description="Helical" evidence="2">
    <location>
        <begin position="30"/>
        <end position="54"/>
    </location>
</feature>
<evidence type="ECO:0000256" key="2">
    <source>
        <dbReference type="SAM" id="Phobius"/>
    </source>
</evidence>
<feature type="transmembrane region" description="Helical" evidence="2">
    <location>
        <begin position="155"/>
        <end position="173"/>
    </location>
</feature>
<comment type="caution">
    <text evidence="3">The sequence shown here is derived from an EMBL/GenBank/DDBJ whole genome shotgun (WGS) entry which is preliminary data.</text>
</comment>
<evidence type="ECO:0000313" key="3">
    <source>
        <dbReference type="EMBL" id="EKD03310.1"/>
    </source>
</evidence>
<protein>
    <submittedName>
        <fullName evidence="3">Uncharacterized protein</fullName>
    </submittedName>
</protein>
<feature type="compositionally biased region" description="Basic and acidic residues" evidence="1">
    <location>
        <begin position="390"/>
        <end position="410"/>
    </location>
</feature>